<accession>A0A6G4QU88</accession>
<protein>
    <recommendedName>
        <fullName evidence="2">Nuclear transport factor 2 family protein</fullName>
    </recommendedName>
</protein>
<dbReference type="Gene3D" id="3.10.450.50">
    <property type="match status" value="1"/>
</dbReference>
<proteinExistence type="predicted"/>
<name>A0A6G4QU88_9CAUL</name>
<gene>
    <name evidence="1" type="ORF">G5B46_02735</name>
</gene>
<dbReference type="InterPro" id="IPR032710">
    <property type="entry name" value="NTF2-like_dom_sf"/>
</dbReference>
<dbReference type="SUPFAM" id="SSF54427">
    <property type="entry name" value="NTF2-like"/>
    <property type="match status" value="1"/>
</dbReference>
<dbReference type="RefSeq" id="WP_165255831.1">
    <property type="nucleotide sequence ID" value="NZ_JAAKGT010000001.1"/>
</dbReference>
<reference evidence="1" key="1">
    <citation type="submission" date="2020-02" db="EMBL/GenBank/DDBJ databases">
        <authorList>
            <person name="Gao J."/>
            <person name="Sun J."/>
        </authorList>
    </citation>
    <scope>NUCLEOTIDE SEQUENCE</scope>
    <source>
        <strain evidence="1">602-2</strain>
    </source>
</reference>
<evidence type="ECO:0000313" key="1">
    <source>
        <dbReference type="EMBL" id="NGM48518.1"/>
    </source>
</evidence>
<sequence>MSKPAAPTFPDAAMMAAPEALARFLETADASLLDGVFSGGDVTILENFAPYIFLGQQGLAQWRAIMSRHVGAIDGLKHAFEAPQDFGLDGDTVHFTLPTRWSGVRGGKPFKELGGWTFVQVREADGWRIRSYGWAVVSFDWLD</sequence>
<comment type="caution">
    <text evidence="1">The sequence shown here is derived from an EMBL/GenBank/DDBJ whole genome shotgun (WGS) entry which is preliminary data.</text>
</comment>
<organism evidence="1">
    <name type="scientific">Caulobacter sp. 602-2</name>
    <dbReference type="NCBI Taxonomy" id="2710887"/>
    <lineage>
        <taxon>Bacteria</taxon>
        <taxon>Pseudomonadati</taxon>
        <taxon>Pseudomonadota</taxon>
        <taxon>Alphaproteobacteria</taxon>
        <taxon>Caulobacterales</taxon>
        <taxon>Caulobacteraceae</taxon>
        <taxon>Caulobacter</taxon>
    </lineage>
</organism>
<dbReference type="AlphaFoldDB" id="A0A6G4QU88"/>
<evidence type="ECO:0008006" key="2">
    <source>
        <dbReference type="Google" id="ProtNLM"/>
    </source>
</evidence>
<dbReference type="EMBL" id="JAAKGT010000001">
    <property type="protein sequence ID" value="NGM48518.1"/>
    <property type="molecule type" value="Genomic_DNA"/>
</dbReference>